<feature type="region of interest" description="Disordered" evidence="5">
    <location>
        <begin position="82"/>
        <end position="128"/>
    </location>
</feature>
<keyword evidence="11" id="KW-1185">Reference proteome</keyword>
<feature type="transmembrane region" description="Helical" evidence="6">
    <location>
        <begin position="212"/>
        <end position="232"/>
    </location>
</feature>
<comment type="subcellular location">
    <subcellularLocation>
        <location evidence="1">Membrane</location>
        <topology evidence="1">Multi-pass membrane protein</topology>
    </subcellularLocation>
</comment>
<evidence type="ECO:0000313" key="11">
    <source>
        <dbReference type="Proteomes" id="UP000053815"/>
    </source>
</evidence>
<dbReference type="InterPro" id="IPR018820">
    <property type="entry name" value="BRE4-related_DUF2421"/>
</dbReference>
<evidence type="ECO:0000256" key="5">
    <source>
        <dbReference type="SAM" id="MobiDB-lite"/>
    </source>
</evidence>
<feature type="transmembrane region" description="Helical" evidence="6">
    <location>
        <begin position="901"/>
        <end position="918"/>
    </location>
</feature>
<dbReference type="GO" id="GO:0016020">
    <property type="term" value="C:membrane"/>
    <property type="evidence" value="ECO:0007669"/>
    <property type="project" value="UniProtKB-SubCell"/>
</dbReference>
<evidence type="ECO:0000313" key="10">
    <source>
        <dbReference type="EMBL" id="GAN06647.1"/>
    </source>
</evidence>
<dbReference type="PANTHER" id="PTHR47804">
    <property type="entry name" value="60S RIBOSOMAL PROTEIN L19"/>
    <property type="match status" value="1"/>
</dbReference>
<protein>
    <recommendedName>
        <fullName evidence="12">DUF2421 domain-containing protein</fullName>
    </recommendedName>
</protein>
<feature type="transmembrane region" description="Helical" evidence="6">
    <location>
        <begin position="851"/>
        <end position="870"/>
    </location>
</feature>
<feature type="domain" description="Integral membrane bound transporter" evidence="9">
    <location>
        <begin position="822"/>
        <end position="947"/>
    </location>
</feature>
<feature type="region of interest" description="Disordered" evidence="5">
    <location>
        <begin position="1"/>
        <end position="68"/>
    </location>
</feature>
<dbReference type="AlphaFoldDB" id="A0A0C9MTB4"/>
<evidence type="ECO:0000259" key="8">
    <source>
        <dbReference type="Pfam" id="PF10337"/>
    </source>
</evidence>
<proteinExistence type="predicted"/>
<evidence type="ECO:0000259" key="9">
    <source>
        <dbReference type="Pfam" id="PF13515"/>
    </source>
</evidence>
<evidence type="ECO:0000256" key="1">
    <source>
        <dbReference type="ARBA" id="ARBA00004141"/>
    </source>
</evidence>
<keyword evidence="3 6" id="KW-1133">Transmembrane helix</keyword>
<dbReference type="STRING" id="91626.A0A0C9MTB4"/>
<dbReference type="InterPro" id="IPR052430">
    <property type="entry name" value="IVT-Associated"/>
</dbReference>
<feature type="transmembrane region" description="Helical" evidence="6">
    <location>
        <begin position="930"/>
        <end position="953"/>
    </location>
</feature>
<feature type="domain" description="DUF2421" evidence="7">
    <location>
        <begin position="961"/>
        <end position="1138"/>
    </location>
</feature>
<evidence type="ECO:0000256" key="6">
    <source>
        <dbReference type="SAM" id="Phobius"/>
    </source>
</evidence>
<dbReference type="Proteomes" id="UP000053815">
    <property type="component" value="Unassembled WGS sequence"/>
</dbReference>
<name>A0A0C9MTB4_9FUNG</name>
<feature type="region of interest" description="Disordered" evidence="5">
    <location>
        <begin position="534"/>
        <end position="570"/>
    </location>
</feature>
<evidence type="ECO:0008006" key="12">
    <source>
        <dbReference type="Google" id="ProtNLM"/>
    </source>
</evidence>
<evidence type="ECO:0000256" key="3">
    <source>
        <dbReference type="ARBA" id="ARBA00022989"/>
    </source>
</evidence>
<feature type="transmembrane region" description="Helical" evidence="6">
    <location>
        <begin position="828"/>
        <end position="844"/>
    </location>
</feature>
<accession>A0A0C9MTB4</accession>
<gene>
    <name evidence="10" type="ORF">MAM1_0131c06134</name>
</gene>
<dbReference type="Pfam" id="PF13515">
    <property type="entry name" value="FUSC_2"/>
    <property type="match status" value="1"/>
</dbReference>
<dbReference type="InterPro" id="IPR018823">
    <property type="entry name" value="ArAE_2_N"/>
</dbReference>
<keyword evidence="4 6" id="KW-0472">Membrane</keyword>
<reference evidence="10" key="1">
    <citation type="submission" date="2014-09" db="EMBL/GenBank/DDBJ databases">
        <title>Draft genome sequence of an oleaginous Mucoromycotina fungus Mucor ambiguus NBRC6742.</title>
        <authorList>
            <person name="Takeda I."/>
            <person name="Yamane N."/>
            <person name="Morita T."/>
            <person name="Tamano K."/>
            <person name="Machida M."/>
            <person name="Baker S."/>
            <person name="Koike H."/>
        </authorList>
    </citation>
    <scope>NUCLEOTIDE SEQUENCE</scope>
    <source>
        <strain evidence="10">NBRC 6742</strain>
    </source>
</reference>
<feature type="transmembrane region" description="Helical" evidence="6">
    <location>
        <begin position="165"/>
        <end position="183"/>
    </location>
</feature>
<evidence type="ECO:0000256" key="2">
    <source>
        <dbReference type="ARBA" id="ARBA00022692"/>
    </source>
</evidence>
<feature type="compositionally biased region" description="Low complexity" evidence="5">
    <location>
        <begin position="89"/>
        <end position="101"/>
    </location>
</feature>
<dbReference type="InterPro" id="IPR049453">
    <property type="entry name" value="Memb_transporter_dom"/>
</dbReference>
<dbReference type="OrthoDB" id="68611at2759"/>
<dbReference type="Pfam" id="PF10334">
    <property type="entry name" value="BRE4"/>
    <property type="match status" value="1"/>
</dbReference>
<keyword evidence="2 6" id="KW-0812">Transmembrane</keyword>
<feature type="domain" description="Putative ER transporter 6TM N-terminal" evidence="8">
    <location>
        <begin position="251"/>
        <end position="461"/>
    </location>
</feature>
<evidence type="ECO:0000256" key="4">
    <source>
        <dbReference type="ARBA" id="ARBA00023136"/>
    </source>
</evidence>
<feature type="region of interest" description="Disordered" evidence="5">
    <location>
        <begin position="474"/>
        <end position="493"/>
    </location>
</feature>
<feature type="transmembrane region" description="Helical" evidence="6">
    <location>
        <begin position="310"/>
        <end position="329"/>
    </location>
</feature>
<feature type="transmembrane region" description="Helical" evidence="6">
    <location>
        <begin position="244"/>
        <end position="265"/>
    </location>
</feature>
<evidence type="ECO:0000259" key="7">
    <source>
        <dbReference type="Pfam" id="PF10334"/>
    </source>
</evidence>
<feature type="compositionally biased region" description="Polar residues" evidence="5">
    <location>
        <begin position="558"/>
        <end position="568"/>
    </location>
</feature>
<organism evidence="10">
    <name type="scientific">Mucor ambiguus</name>
    <dbReference type="NCBI Taxonomy" id="91626"/>
    <lineage>
        <taxon>Eukaryota</taxon>
        <taxon>Fungi</taxon>
        <taxon>Fungi incertae sedis</taxon>
        <taxon>Mucoromycota</taxon>
        <taxon>Mucoromycotina</taxon>
        <taxon>Mucoromycetes</taxon>
        <taxon>Mucorales</taxon>
        <taxon>Mucorineae</taxon>
        <taxon>Mucoraceae</taxon>
        <taxon>Mucor</taxon>
    </lineage>
</organism>
<dbReference type="PANTHER" id="PTHR47804:SF1">
    <property type="entry name" value="DUF2421 DOMAIN-CONTAINING PROTEIN"/>
    <property type="match status" value="1"/>
</dbReference>
<dbReference type="Pfam" id="PF10337">
    <property type="entry name" value="ArAE_2_N"/>
    <property type="match status" value="1"/>
</dbReference>
<feature type="region of interest" description="Disordered" evidence="5">
    <location>
        <begin position="446"/>
        <end position="466"/>
    </location>
</feature>
<dbReference type="SUPFAM" id="SSF56954">
    <property type="entry name" value="Outer membrane efflux proteins (OEP)"/>
    <property type="match status" value="1"/>
</dbReference>
<feature type="compositionally biased region" description="Polar residues" evidence="5">
    <location>
        <begin position="21"/>
        <end position="31"/>
    </location>
</feature>
<sequence>MARSPSAVSEIEVILDDGTTQKRTVSLSTLPDQDEHQDHYGSRQSRRNSSTDNRYHHHHHDANDTTPLLKSHKDAYQAIGYQPHQEDQSSSSSSDSGTDSSTSDDDSDEPFFPVQTTPSKRKSHHVIEDDQESAGWASRLYSTIYGLFAACKFTPRQRLVLKCSFAYFLGSLFTFIPAFNALIGNNHTSSHLVATATVFFNPAKTLGGMVEAAAYGWGYVLFAVCVCLGSMVTTDFFVDRDYYLIAHSISLFFWLSGATFIVSFLKAHWNKPPVATASSLCFITIFIIVVREGSVNRGDFDTTRIEQITTAVATGTLITVACCVIFWPVSAAKKLKKDVDATLSSYRVLLKLLTKTFLLDDDLPEFKANRTLQAAIQSHQASFTALQKSLKEAKLETVWNSEVRGRATEYDAVIKSMQRLAQHMGGLRSSCGIQFEIMGSEATKQYKDMSRKRKKEKADRKGPFSTASAAIFGTKNNTMNGERRRSAAQLSQSFVPASTINDTNWNVRAGYRRRKLQDEMRRQRTFTSSSDDRFDAFLNNKRNNKPSTSYAEIAARGTTASNTKQSSLPKVDEEDSASLINFIQTIRPPLKSFAYTCKQTLYHLQTSFSTSNSSNKWLPRMSRKRTTPSLSVLKANLEKAIALFETAQKQAIQKLYQSRVDYIISHTPGNANVESEAIGSVLGEEVILVYFYVFNMTEFARELITLVDAVEKLNQAGEKCPSVWTWLVSSIKRQWHRRKANKQDSDHHHHHHLHITPFVPNERNTFNTLHTPEPKTKWRRFFIRVWQTFSLFKSQKIRYAIKATVATILLALPAFLESTQDFFRTYRMEWALITLMVVMTPTVGGTNLVAIYRIFSTILGCYVAMAFYMLFPANMYVLPVLTWLFSIPNFYLILNHKHGKFGQFTLLAYNLVMLNKYNDRDTNQVEVWVLATQRCFAILVGVVFGLIATAYVWPYEARVELRKGLSDFLLRLAWLYQKLVSIYADYPVKNRGSGAQQQQERSVSLMEVAPDASEAQILTFEAQRRLATQSFMDLELGLQRALLDLQALLSQTPNEPRLKGPFPVDTYRSMLTSCQNIVDRFLSMRTVMLKDAWYDEVQHDFMTPVAHERKEMVGNVLLYFYLLASALRLKTPMPPYFPPARKAWKSLLDQLCEMPIAKSKKLLEKDNVYVFYYAYVTLMEDIIRELDKLGDSMTQLFGSIVPQDQWELLFDEEQQSFTV</sequence>
<feature type="transmembrane region" description="Helical" evidence="6">
    <location>
        <begin position="272"/>
        <end position="290"/>
    </location>
</feature>
<dbReference type="EMBL" id="DF836420">
    <property type="protein sequence ID" value="GAN06647.1"/>
    <property type="molecule type" value="Genomic_DNA"/>
</dbReference>